<comment type="caution">
    <text evidence="1">The sequence shown here is derived from an EMBL/GenBank/DDBJ whole genome shotgun (WGS) entry which is preliminary data.</text>
</comment>
<organism evidence="1 2">
    <name type="scientific">Enterococcus raffinosus</name>
    <dbReference type="NCBI Taxonomy" id="71452"/>
    <lineage>
        <taxon>Bacteria</taxon>
        <taxon>Bacillati</taxon>
        <taxon>Bacillota</taxon>
        <taxon>Bacilli</taxon>
        <taxon>Lactobacillales</taxon>
        <taxon>Enterococcaceae</taxon>
        <taxon>Enterococcus</taxon>
    </lineage>
</organism>
<dbReference type="RefSeq" id="WP_222227017.1">
    <property type="nucleotide sequence ID" value="NZ_CP081847.1"/>
</dbReference>
<gene>
    <name evidence="1" type="ORF">P7D69_20150</name>
</gene>
<protein>
    <submittedName>
        <fullName evidence="1">WYL domain-containing protein</fullName>
    </submittedName>
</protein>
<evidence type="ECO:0000313" key="2">
    <source>
        <dbReference type="Proteomes" id="UP001254770"/>
    </source>
</evidence>
<dbReference type="Proteomes" id="UP001254770">
    <property type="component" value="Unassembled WGS sequence"/>
</dbReference>
<dbReference type="EMBL" id="JARPXL010000038">
    <property type="protein sequence ID" value="MDT2546646.1"/>
    <property type="molecule type" value="Genomic_DNA"/>
</dbReference>
<name>A0AAW8TBF7_9ENTE</name>
<dbReference type="PROSITE" id="PS52050">
    <property type="entry name" value="WYL"/>
    <property type="match status" value="1"/>
</dbReference>
<proteinExistence type="predicted"/>
<reference evidence="1" key="1">
    <citation type="submission" date="2023-03" db="EMBL/GenBank/DDBJ databases">
        <authorList>
            <person name="Shen W."/>
            <person name="Cai J."/>
        </authorList>
    </citation>
    <scope>NUCLEOTIDE SEQUENCE</scope>
    <source>
        <strain evidence="1">Y15</strain>
    </source>
</reference>
<evidence type="ECO:0000313" key="1">
    <source>
        <dbReference type="EMBL" id="MDT2546646.1"/>
    </source>
</evidence>
<dbReference type="AlphaFoldDB" id="A0AAW8TBF7"/>
<accession>A0AAW8TBF7</accession>
<sequence length="400" mass="47072">MAKKFQELVKNFTTLRNYTREFLIYGFKSREEITLSSPRTYDNERRRLESLLHNYIESETLNNKKIYRLVLPANQADNPLHILWQTKSFTRNDIFLHFVILDILTQESALTVNEIVQAIDDYLSLFDDDYLIDSLTIRNKLNEYADLEILRKQKQGKQWLYIINKKTELTTKQIRAIQFYKEIAPAGVIGELLLQRYDTPPSPFCFKHKYDNQTLDSEILLFLLQAIKQRKRVKLIKTNGVEINLTPLKIYSSSESGRQYLAGRHSGRLYSLRLDYLESGNLLGPAENYAQGLAKLNEAEATTWNCSFASRKPVTYNILLHLPEHYLYKRLLREKRQGIVEQVGENLYQFSIDLVDPKGIEPWLRTWIGRIVQINSTNRTWENQFWTDIESLNKLYELGE</sequence>